<dbReference type="Gene3D" id="2.130.10.10">
    <property type="entry name" value="YVTN repeat-like/Quinoprotein amine dehydrogenase"/>
    <property type="match status" value="2"/>
</dbReference>
<gene>
    <name evidence="5" type="ORF">HZH66_009787</name>
</gene>
<evidence type="ECO:0000256" key="3">
    <source>
        <dbReference type="ARBA" id="ARBA00022737"/>
    </source>
</evidence>
<dbReference type="InterPro" id="IPR036322">
    <property type="entry name" value="WD40_repeat_dom_sf"/>
</dbReference>
<dbReference type="SUPFAM" id="SSF50978">
    <property type="entry name" value="WD40 repeat-like"/>
    <property type="match status" value="1"/>
</dbReference>
<feature type="repeat" description="WD" evidence="4">
    <location>
        <begin position="189"/>
        <end position="231"/>
    </location>
</feature>
<dbReference type="AlphaFoldDB" id="A0A834MZW9"/>
<evidence type="ECO:0000313" key="5">
    <source>
        <dbReference type="EMBL" id="KAF7391307.1"/>
    </source>
</evidence>
<proteinExistence type="predicted"/>
<dbReference type="InterPro" id="IPR015943">
    <property type="entry name" value="WD40/YVTN_repeat-like_dom_sf"/>
</dbReference>
<evidence type="ECO:0000256" key="2">
    <source>
        <dbReference type="ARBA" id="ARBA00022574"/>
    </source>
</evidence>
<evidence type="ECO:0000313" key="6">
    <source>
        <dbReference type="Proteomes" id="UP000614350"/>
    </source>
</evidence>
<dbReference type="PROSITE" id="PS50082">
    <property type="entry name" value="WD_REPEATS_2"/>
    <property type="match status" value="1"/>
</dbReference>
<keyword evidence="2 4" id="KW-0853">WD repeat</keyword>
<protein>
    <recommendedName>
        <fullName evidence="1">WD repeat-containing protein 89</fullName>
    </recommendedName>
</protein>
<organism evidence="5 6">
    <name type="scientific">Vespula vulgaris</name>
    <name type="common">Yellow jacket</name>
    <name type="synonym">Wasp</name>
    <dbReference type="NCBI Taxonomy" id="7454"/>
    <lineage>
        <taxon>Eukaryota</taxon>
        <taxon>Metazoa</taxon>
        <taxon>Ecdysozoa</taxon>
        <taxon>Arthropoda</taxon>
        <taxon>Hexapoda</taxon>
        <taxon>Insecta</taxon>
        <taxon>Pterygota</taxon>
        <taxon>Neoptera</taxon>
        <taxon>Endopterygota</taxon>
        <taxon>Hymenoptera</taxon>
        <taxon>Apocrita</taxon>
        <taxon>Aculeata</taxon>
        <taxon>Vespoidea</taxon>
        <taxon>Vespidae</taxon>
        <taxon>Vespinae</taxon>
        <taxon>Vespula</taxon>
    </lineage>
</organism>
<sequence length="402" mass="44573">MANIIDSLKKLSVENSTAKQNNNMSAKKKNELVLSVEESVFRKSYVLAVCGTQSEPEFRIGTASSNHLCIIYSAGETLSRTATLTHNKATIVGIKFSPTSKNIIYTATNKGIITAWDLRAKGKAVAEFKDNSEDGKLKPLASFDISCDERLIAGGTEHIGGDTFILFWDIRHSNSKVEYKGDNLLGGYWQSHMDDVTRLSFHPNKRDILASGSVDGLINIFDLTQPTEDMALRYSLNTESSVDGLGWMNNDNLWCTTFTSSLQFWNAEGVTPYTRFKRSSLAIAHGDDPDNCYIVKFHPSNALGQPFLLAGSDNVKGKNLRCLSIANNQLEICYNLVGNKQYVRDSWLHEKSNSLVTVGEGGIINIWRQSESNGVQQNAGQKLLTKMGSGKSRERQHRAKPY</sequence>
<dbReference type="EMBL" id="JACSEA010000010">
    <property type="protein sequence ID" value="KAF7391307.1"/>
    <property type="molecule type" value="Genomic_DNA"/>
</dbReference>
<name>A0A834MZW9_VESVU</name>
<dbReference type="PANTHER" id="PTHR22889:SF0">
    <property type="entry name" value="WD REPEAT-CONTAINING PROTEIN 89"/>
    <property type="match status" value="1"/>
</dbReference>
<accession>A0A834MZW9</accession>
<dbReference type="Proteomes" id="UP000614350">
    <property type="component" value="Unassembled WGS sequence"/>
</dbReference>
<keyword evidence="3" id="KW-0677">Repeat</keyword>
<dbReference type="InterPro" id="IPR001680">
    <property type="entry name" value="WD40_rpt"/>
</dbReference>
<dbReference type="SMART" id="SM00320">
    <property type="entry name" value="WD40"/>
    <property type="match status" value="4"/>
</dbReference>
<keyword evidence="6" id="KW-1185">Reference proteome</keyword>
<evidence type="ECO:0000256" key="4">
    <source>
        <dbReference type="PROSITE-ProRule" id="PRU00221"/>
    </source>
</evidence>
<comment type="caution">
    <text evidence="5">The sequence shown here is derived from an EMBL/GenBank/DDBJ whole genome shotgun (WGS) entry which is preliminary data.</text>
</comment>
<evidence type="ECO:0000256" key="1">
    <source>
        <dbReference type="ARBA" id="ARBA00021125"/>
    </source>
</evidence>
<dbReference type="PANTHER" id="PTHR22889">
    <property type="entry name" value="WD REPEAT-CONTAINING PROTEIN 89"/>
    <property type="match status" value="1"/>
</dbReference>
<reference evidence="5" key="1">
    <citation type="journal article" date="2020" name="G3 (Bethesda)">
        <title>High-Quality Assemblies for Three Invasive Social Wasps from the &lt;i&gt;Vespula&lt;/i&gt; Genus.</title>
        <authorList>
            <person name="Harrop T.W.R."/>
            <person name="Guhlin J."/>
            <person name="McLaughlin G.M."/>
            <person name="Permina E."/>
            <person name="Stockwell P."/>
            <person name="Gilligan J."/>
            <person name="Le Lec M.F."/>
            <person name="Gruber M.A.M."/>
            <person name="Quinn O."/>
            <person name="Lovegrove M."/>
            <person name="Duncan E.J."/>
            <person name="Remnant E.J."/>
            <person name="Van Eeckhoven J."/>
            <person name="Graham B."/>
            <person name="Knapp R.A."/>
            <person name="Langford K.W."/>
            <person name="Kronenberg Z."/>
            <person name="Press M.O."/>
            <person name="Eacker S.M."/>
            <person name="Wilson-Rankin E.E."/>
            <person name="Purcell J."/>
            <person name="Lester P.J."/>
            <person name="Dearden P.K."/>
        </authorList>
    </citation>
    <scope>NUCLEOTIDE SEQUENCE</scope>
    <source>
        <strain evidence="5">Marl-1</strain>
    </source>
</reference>
<dbReference type="Pfam" id="PF00400">
    <property type="entry name" value="WD40"/>
    <property type="match status" value="1"/>
</dbReference>
<dbReference type="InterPro" id="IPR039328">
    <property type="entry name" value="WDR89"/>
</dbReference>